<evidence type="ECO:0000313" key="3">
    <source>
        <dbReference type="EMBL" id="KZO93831.1"/>
    </source>
</evidence>
<dbReference type="STRING" id="1330018.A0A167JRH9"/>
<feature type="region of interest" description="Disordered" evidence="2">
    <location>
        <begin position="1"/>
        <end position="34"/>
    </location>
</feature>
<protein>
    <submittedName>
        <fullName evidence="3">Uncharacterized protein</fullName>
    </submittedName>
</protein>
<keyword evidence="1" id="KW-0175">Coiled coil</keyword>
<proteinExistence type="predicted"/>
<reference evidence="3 4" key="1">
    <citation type="journal article" date="2016" name="Mol. Biol. Evol.">
        <title>Comparative Genomics of Early-Diverging Mushroom-Forming Fungi Provides Insights into the Origins of Lignocellulose Decay Capabilities.</title>
        <authorList>
            <person name="Nagy L.G."/>
            <person name="Riley R."/>
            <person name="Tritt A."/>
            <person name="Adam C."/>
            <person name="Daum C."/>
            <person name="Floudas D."/>
            <person name="Sun H."/>
            <person name="Yadav J.S."/>
            <person name="Pangilinan J."/>
            <person name="Larsson K.H."/>
            <person name="Matsuura K."/>
            <person name="Barry K."/>
            <person name="Labutti K."/>
            <person name="Kuo R."/>
            <person name="Ohm R.A."/>
            <person name="Bhattacharya S.S."/>
            <person name="Shirouzu T."/>
            <person name="Yoshinaga Y."/>
            <person name="Martin F.M."/>
            <person name="Grigoriev I.V."/>
            <person name="Hibbett D.S."/>
        </authorList>
    </citation>
    <scope>NUCLEOTIDE SEQUENCE [LARGE SCALE GENOMIC DNA]</scope>
    <source>
        <strain evidence="3 4">TUFC12733</strain>
    </source>
</reference>
<feature type="coiled-coil region" evidence="1">
    <location>
        <begin position="51"/>
        <end position="107"/>
    </location>
</feature>
<feature type="region of interest" description="Disordered" evidence="2">
    <location>
        <begin position="428"/>
        <end position="458"/>
    </location>
</feature>
<feature type="compositionally biased region" description="Polar residues" evidence="2">
    <location>
        <begin position="650"/>
        <end position="679"/>
    </location>
</feature>
<dbReference type="EMBL" id="KV417299">
    <property type="protein sequence ID" value="KZO93831.1"/>
    <property type="molecule type" value="Genomic_DNA"/>
</dbReference>
<dbReference type="Proteomes" id="UP000076738">
    <property type="component" value="Unassembled WGS sequence"/>
</dbReference>
<organism evidence="3 4">
    <name type="scientific">Calocera viscosa (strain TUFC12733)</name>
    <dbReference type="NCBI Taxonomy" id="1330018"/>
    <lineage>
        <taxon>Eukaryota</taxon>
        <taxon>Fungi</taxon>
        <taxon>Dikarya</taxon>
        <taxon>Basidiomycota</taxon>
        <taxon>Agaricomycotina</taxon>
        <taxon>Dacrymycetes</taxon>
        <taxon>Dacrymycetales</taxon>
        <taxon>Dacrymycetaceae</taxon>
        <taxon>Calocera</taxon>
    </lineage>
</organism>
<feature type="compositionally biased region" description="Basic and acidic residues" evidence="2">
    <location>
        <begin position="318"/>
        <end position="334"/>
    </location>
</feature>
<gene>
    <name evidence="3" type="ORF">CALVIDRAFT_244128</name>
</gene>
<feature type="region of interest" description="Disordered" evidence="2">
    <location>
        <begin position="729"/>
        <end position="755"/>
    </location>
</feature>
<evidence type="ECO:0000313" key="4">
    <source>
        <dbReference type="Proteomes" id="UP000076738"/>
    </source>
</evidence>
<feature type="compositionally biased region" description="Polar residues" evidence="2">
    <location>
        <begin position="602"/>
        <end position="623"/>
    </location>
</feature>
<feature type="region of interest" description="Disordered" evidence="2">
    <location>
        <begin position="271"/>
        <end position="293"/>
    </location>
</feature>
<feature type="region of interest" description="Disordered" evidence="2">
    <location>
        <begin position="318"/>
        <end position="411"/>
    </location>
</feature>
<sequence length="755" mass="80648">MPGSPPSPAQSSLPPLPSFAGGPSAPASTIHASSTPAASLAQLLSTSYTELEALRTQLSHEKRRADRAEKLYAQCTEPDRAVAARRLADMEARAERAERARHEIEHRVSLMRQGWHELEKYLAMLEVRSADARAAFARTFTDIILDDAHGGANGHGRPGSPSKPVPASSLLGASPGGSSFGDLIADPRRTALPFPAAPPAHMYAHHAHAQTIPLVRRRQDSFGSSLSHPFKRPRDERYAQSARSSGSGGSVHMQPNTTVPQLTRGLANAIPLTSGPAQFHSGPPPSPSTALAPASSSTAVTAVSKPAFVLASPALGPKEAKEMPKERTAARDADMEVDGEIVTLSQRTARRPDAPAHAVPRSRTHSISDHRMSHISESEDEIESVRADDGELDRDGEAGKERDGDADADELMDSEDDLDEMILAAADPGRRSRSHSHGHKKHRSSQPSHSGPATPHGEYAERPVVKVNAGAAPPGTLNERGERCCLHCKLPGKYKDGKCVEKWGPGPMGPGTVCDRCRKKIRRTEKRDGAGSQPSSQSQSQSQPLPSSQSQNLSASQPSALSSHSHSASSTLASVDYSQQSQDSLSLSHPRDRERDRDLYSNELSSQPSGTNQNQKTTVSMSSAGAGLPLRRVPSDVAPGSFPSLPPAPQSSTITRTPVSDMRSSAQDSRLLSLPSNGYQGPGTSYTSSSSSGSSAVRELMAEKHLPPPEIRAFGQPWMQSRAHYPAQVRAEPPPHGKEQRGQTIKQEHVGVELL</sequence>
<feature type="region of interest" description="Disordered" evidence="2">
    <location>
        <begin position="220"/>
        <end position="255"/>
    </location>
</feature>
<feature type="region of interest" description="Disordered" evidence="2">
    <location>
        <begin position="524"/>
        <end position="704"/>
    </location>
</feature>
<feature type="compositionally biased region" description="Basic residues" evidence="2">
    <location>
        <begin position="431"/>
        <end position="444"/>
    </location>
</feature>
<dbReference type="AlphaFoldDB" id="A0A167JRH9"/>
<feature type="compositionally biased region" description="Low complexity" evidence="2">
    <location>
        <begin position="532"/>
        <end position="588"/>
    </location>
</feature>
<accession>A0A167JRH9</accession>
<name>A0A167JRH9_CALVF</name>
<feature type="compositionally biased region" description="Basic and acidic residues" evidence="2">
    <location>
        <begin position="733"/>
        <end position="755"/>
    </location>
</feature>
<evidence type="ECO:0000256" key="2">
    <source>
        <dbReference type="SAM" id="MobiDB-lite"/>
    </source>
</evidence>
<keyword evidence="4" id="KW-1185">Reference proteome</keyword>
<evidence type="ECO:0000256" key="1">
    <source>
        <dbReference type="SAM" id="Coils"/>
    </source>
</evidence>
<feature type="compositionally biased region" description="Low complexity" evidence="2">
    <location>
        <begin position="683"/>
        <end position="695"/>
    </location>
</feature>
<feature type="compositionally biased region" description="Basic and acidic residues" evidence="2">
    <location>
        <begin position="589"/>
        <end position="600"/>
    </location>
</feature>
<feature type="region of interest" description="Disordered" evidence="2">
    <location>
        <begin position="151"/>
        <end position="172"/>
    </location>
</feature>
<dbReference type="OrthoDB" id="2162994at2759"/>
<feature type="compositionally biased region" description="Basic and acidic residues" evidence="2">
    <location>
        <begin position="366"/>
        <end position="405"/>
    </location>
</feature>